<evidence type="ECO:0008006" key="5">
    <source>
        <dbReference type="Google" id="ProtNLM"/>
    </source>
</evidence>
<evidence type="ECO:0000256" key="1">
    <source>
        <dbReference type="SAM" id="MobiDB-lite"/>
    </source>
</evidence>
<reference evidence="3 4" key="1">
    <citation type="journal article" date="2017" name="Environ. Microbiol.">
        <title>Decay of the glycolytic pathway and adaptation to intranuclear parasitism within Enterocytozoonidae microsporidia.</title>
        <authorList>
            <person name="Wiredu Boakye D."/>
            <person name="Jaroenlak P."/>
            <person name="Prachumwat A."/>
            <person name="Williams T.A."/>
            <person name="Bateman K.S."/>
            <person name="Itsathitphaisarn O."/>
            <person name="Sritunyalucksana K."/>
            <person name="Paszkiewicz K.H."/>
            <person name="Moore K.A."/>
            <person name="Stentiford G.D."/>
            <person name="Williams B.A."/>
        </authorList>
    </citation>
    <scope>NUCLEOTIDE SEQUENCE [LARGE SCALE GENOMIC DNA]</scope>
    <source>
        <strain evidence="3 4">GB1</strain>
    </source>
</reference>
<keyword evidence="2" id="KW-0732">Signal</keyword>
<gene>
    <name evidence="3" type="ORF">ECANGB1_2736</name>
</gene>
<sequence>MLWEAWWWWWWWWWFRIHCGNKFCVHLKIPYKRQTYSGSRSDAIRRALIGPAGSSLFFPDPAAGINIEKRRNLRVIQLVDRVACAAAAAAATTRHPQQTTTTTTTTTTASPPPSCLDVARVGK</sequence>
<feature type="signal peptide" evidence="2">
    <location>
        <begin position="1"/>
        <end position="19"/>
    </location>
</feature>
<keyword evidence="4" id="KW-1185">Reference proteome</keyword>
<dbReference type="EMBL" id="LWDP01000137">
    <property type="protein sequence ID" value="ORD93234.1"/>
    <property type="molecule type" value="Genomic_DNA"/>
</dbReference>
<dbReference type="Proteomes" id="UP000192639">
    <property type="component" value="Unassembled WGS sequence"/>
</dbReference>
<evidence type="ECO:0000256" key="2">
    <source>
        <dbReference type="SAM" id="SignalP"/>
    </source>
</evidence>
<protein>
    <recommendedName>
        <fullName evidence="5">Secreted protein</fullName>
    </recommendedName>
</protein>
<organism evidence="3 4">
    <name type="scientific">Enterospora canceri</name>
    <dbReference type="NCBI Taxonomy" id="1081671"/>
    <lineage>
        <taxon>Eukaryota</taxon>
        <taxon>Fungi</taxon>
        <taxon>Fungi incertae sedis</taxon>
        <taxon>Microsporidia</taxon>
        <taxon>Enterocytozoonidae</taxon>
        <taxon>Enterospora</taxon>
    </lineage>
</organism>
<feature type="region of interest" description="Disordered" evidence="1">
    <location>
        <begin position="88"/>
        <end position="123"/>
    </location>
</feature>
<feature type="chain" id="PRO_5012575858" description="Secreted protein" evidence="2">
    <location>
        <begin position="20"/>
        <end position="123"/>
    </location>
</feature>
<name>A0A1Y1S4C2_9MICR</name>
<feature type="compositionally biased region" description="Low complexity" evidence="1">
    <location>
        <begin position="88"/>
        <end position="109"/>
    </location>
</feature>
<evidence type="ECO:0000313" key="4">
    <source>
        <dbReference type="Proteomes" id="UP000192639"/>
    </source>
</evidence>
<dbReference type="AlphaFoldDB" id="A0A1Y1S4C2"/>
<comment type="caution">
    <text evidence="3">The sequence shown here is derived from an EMBL/GenBank/DDBJ whole genome shotgun (WGS) entry which is preliminary data.</text>
</comment>
<proteinExistence type="predicted"/>
<dbReference type="VEuPathDB" id="MicrosporidiaDB:ECANGB1_2736"/>
<evidence type="ECO:0000313" key="3">
    <source>
        <dbReference type="EMBL" id="ORD93234.1"/>
    </source>
</evidence>
<accession>A0A1Y1S4C2</accession>